<evidence type="ECO:0000313" key="7">
    <source>
        <dbReference type="EMBL" id="NWH43523.1"/>
    </source>
</evidence>
<evidence type="ECO:0000256" key="2">
    <source>
        <dbReference type="ARBA" id="ARBA00023136"/>
    </source>
</evidence>
<dbReference type="Gene3D" id="2.60.40.10">
    <property type="entry name" value="Immunoglobulins"/>
    <property type="match status" value="2"/>
</dbReference>
<evidence type="ECO:0000259" key="6">
    <source>
        <dbReference type="PROSITE" id="PS50835"/>
    </source>
</evidence>
<keyword evidence="3" id="KW-1015">Disulfide bond</keyword>
<keyword evidence="8" id="KW-1185">Reference proteome</keyword>
<sequence>VPPSPPIIEGLESPNVRAGDTLRLVCLARGGNPPPSLHWDKVLGALGALGWGSRGTGGTGIRVTVTVAPGDDGATLRCHAHSPLPGAGGSTSVTLSVAYPPAEVTIAGTPTVAENGTVALSCTSAPSNPPVQLRWWLGGRELAPTETTRTQAEGRGSVTVSNVTLVGQREDHGRSLVCEAVTPGLGTRSATLLLSVTRGCHVTGGAT</sequence>
<feature type="non-terminal residue" evidence="7">
    <location>
        <position position="1"/>
    </location>
</feature>
<dbReference type="EMBL" id="WAAD01003123">
    <property type="protein sequence ID" value="NWH43523.1"/>
    <property type="molecule type" value="Genomic_DNA"/>
</dbReference>
<dbReference type="GO" id="GO:0050839">
    <property type="term" value="F:cell adhesion molecule binding"/>
    <property type="evidence" value="ECO:0007669"/>
    <property type="project" value="TreeGrafter"/>
</dbReference>
<organism evidence="7 8">
    <name type="scientific">Fregata magnificens</name>
    <name type="common">Magnificent frigatebird</name>
    <dbReference type="NCBI Taxonomy" id="37042"/>
    <lineage>
        <taxon>Eukaryota</taxon>
        <taxon>Metazoa</taxon>
        <taxon>Chordata</taxon>
        <taxon>Craniata</taxon>
        <taxon>Vertebrata</taxon>
        <taxon>Euteleostomi</taxon>
        <taxon>Archelosauria</taxon>
        <taxon>Archosauria</taxon>
        <taxon>Dinosauria</taxon>
        <taxon>Saurischia</taxon>
        <taxon>Theropoda</taxon>
        <taxon>Coelurosauria</taxon>
        <taxon>Aves</taxon>
        <taxon>Neognathae</taxon>
        <taxon>Neoaves</taxon>
        <taxon>Aequornithes</taxon>
        <taxon>Suliformes</taxon>
        <taxon>Fregatidae</taxon>
        <taxon>Fregata</taxon>
    </lineage>
</organism>
<dbReference type="InterPro" id="IPR036179">
    <property type="entry name" value="Ig-like_dom_sf"/>
</dbReference>
<evidence type="ECO:0000256" key="3">
    <source>
        <dbReference type="ARBA" id="ARBA00023157"/>
    </source>
</evidence>
<dbReference type="InterPro" id="IPR007110">
    <property type="entry name" value="Ig-like_dom"/>
</dbReference>
<dbReference type="PROSITE" id="PS50835">
    <property type="entry name" value="IG_LIKE"/>
    <property type="match status" value="2"/>
</dbReference>
<accession>A0A850VJ22</accession>
<dbReference type="Pfam" id="PF08205">
    <property type="entry name" value="C2-set_2"/>
    <property type="match status" value="2"/>
</dbReference>
<evidence type="ECO:0000256" key="5">
    <source>
        <dbReference type="ARBA" id="ARBA00023319"/>
    </source>
</evidence>
<keyword evidence="4" id="KW-0325">Glycoprotein</keyword>
<reference evidence="7" key="1">
    <citation type="submission" date="2019-09" db="EMBL/GenBank/DDBJ databases">
        <title>Bird 10,000 Genomes (B10K) Project - Family phase.</title>
        <authorList>
            <person name="Zhang G."/>
        </authorList>
    </citation>
    <scope>NUCLEOTIDE SEQUENCE</scope>
    <source>
        <strain evidence="7">B10K-DU-002-48</strain>
        <tissue evidence="7">Muscle</tissue>
    </source>
</reference>
<dbReference type="PANTHER" id="PTHR11640:SF31">
    <property type="entry name" value="IRREGULAR CHIASM C-ROUGHEST PROTEIN-RELATED"/>
    <property type="match status" value="1"/>
</dbReference>
<comment type="subcellular location">
    <subcellularLocation>
        <location evidence="1">Membrane</location>
        <topology evidence="1">Single-pass type I membrane protein</topology>
    </subcellularLocation>
</comment>
<dbReference type="InterPro" id="IPR013783">
    <property type="entry name" value="Ig-like_fold"/>
</dbReference>
<dbReference type="Proteomes" id="UP000632118">
    <property type="component" value="Unassembled WGS sequence"/>
</dbReference>
<evidence type="ECO:0000313" key="8">
    <source>
        <dbReference type="Proteomes" id="UP000632118"/>
    </source>
</evidence>
<dbReference type="SUPFAM" id="SSF48726">
    <property type="entry name" value="Immunoglobulin"/>
    <property type="match status" value="2"/>
</dbReference>
<feature type="domain" description="Ig-like" evidence="6">
    <location>
        <begin position="5"/>
        <end position="96"/>
    </location>
</feature>
<feature type="non-terminal residue" evidence="7">
    <location>
        <position position="207"/>
    </location>
</feature>
<dbReference type="GO" id="GO:0005886">
    <property type="term" value="C:plasma membrane"/>
    <property type="evidence" value="ECO:0007669"/>
    <property type="project" value="TreeGrafter"/>
</dbReference>
<keyword evidence="5" id="KW-0393">Immunoglobulin domain</keyword>
<gene>
    <name evidence="7" type="primary">Nphs1_0</name>
    <name evidence="7" type="ORF">FREMAG_R15056</name>
</gene>
<proteinExistence type="predicted"/>
<dbReference type="SMART" id="SM00409">
    <property type="entry name" value="IG"/>
    <property type="match status" value="2"/>
</dbReference>
<comment type="caution">
    <text evidence="7">The sequence shown here is derived from an EMBL/GenBank/DDBJ whole genome shotgun (WGS) entry which is preliminary data.</text>
</comment>
<dbReference type="InterPro" id="IPR013162">
    <property type="entry name" value="CD80_C2-set"/>
</dbReference>
<evidence type="ECO:0000256" key="4">
    <source>
        <dbReference type="ARBA" id="ARBA00023180"/>
    </source>
</evidence>
<dbReference type="InterPro" id="IPR003599">
    <property type="entry name" value="Ig_sub"/>
</dbReference>
<evidence type="ECO:0000256" key="1">
    <source>
        <dbReference type="ARBA" id="ARBA00004479"/>
    </source>
</evidence>
<keyword evidence="2" id="KW-0472">Membrane</keyword>
<feature type="domain" description="Ig-like" evidence="6">
    <location>
        <begin position="100"/>
        <end position="195"/>
    </location>
</feature>
<name>A0A850VJ22_FREMA</name>
<dbReference type="AlphaFoldDB" id="A0A850VJ22"/>
<dbReference type="PANTHER" id="PTHR11640">
    <property type="entry name" value="NEPHRIN"/>
    <property type="match status" value="1"/>
</dbReference>
<protein>
    <submittedName>
        <fullName evidence="7">NPHN protein</fullName>
    </submittedName>
</protein>
<dbReference type="InterPro" id="IPR051275">
    <property type="entry name" value="Cell_adhesion_signaling"/>
</dbReference>
<dbReference type="GO" id="GO:0005911">
    <property type="term" value="C:cell-cell junction"/>
    <property type="evidence" value="ECO:0007669"/>
    <property type="project" value="TreeGrafter"/>
</dbReference>
<dbReference type="GO" id="GO:0098609">
    <property type="term" value="P:cell-cell adhesion"/>
    <property type="evidence" value="ECO:0007669"/>
    <property type="project" value="TreeGrafter"/>
</dbReference>
<dbReference type="OrthoDB" id="10028801at2759"/>